<keyword evidence="1" id="KW-0732">Signal</keyword>
<keyword evidence="4" id="KW-1185">Reference proteome</keyword>
<dbReference type="Proteomes" id="UP001054902">
    <property type="component" value="Unassembled WGS sequence"/>
</dbReference>
<evidence type="ECO:0000313" key="3">
    <source>
        <dbReference type="EMBL" id="GFH53016.1"/>
    </source>
</evidence>
<feature type="signal peptide" evidence="1">
    <location>
        <begin position="1"/>
        <end position="24"/>
    </location>
</feature>
<dbReference type="EMBL" id="BLLK01000046">
    <property type="protein sequence ID" value="GFH53016.1"/>
    <property type="molecule type" value="Genomic_DNA"/>
</dbReference>
<proteinExistence type="predicted"/>
<reference evidence="3 4" key="1">
    <citation type="journal article" date="2021" name="Sci. Rep.">
        <title>The genome of the diatom Chaetoceros tenuissimus carries an ancient integrated fragment of an extant virus.</title>
        <authorList>
            <person name="Hongo Y."/>
            <person name="Kimura K."/>
            <person name="Takaki Y."/>
            <person name="Yoshida Y."/>
            <person name="Baba S."/>
            <person name="Kobayashi G."/>
            <person name="Nagasaki K."/>
            <person name="Hano T."/>
            <person name="Tomaru Y."/>
        </authorList>
    </citation>
    <scope>NUCLEOTIDE SEQUENCE [LARGE SCALE GENOMIC DNA]</scope>
    <source>
        <strain evidence="3 4">NIES-3715</strain>
    </source>
</reference>
<gene>
    <name evidence="3" type="ORF">CTEN210_09492</name>
</gene>
<dbReference type="Pfam" id="PF13884">
    <property type="entry name" value="Peptidase_S74"/>
    <property type="match status" value="1"/>
</dbReference>
<organism evidence="3 4">
    <name type="scientific">Chaetoceros tenuissimus</name>
    <dbReference type="NCBI Taxonomy" id="426638"/>
    <lineage>
        <taxon>Eukaryota</taxon>
        <taxon>Sar</taxon>
        <taxon>Stramenopiles</taxon>
        <taxon>Ochrophyta</taxon>
        <taxon>Bacillariophyta</taxon>
        <taxon>Coscinodiscophyceae</taxon>
        <taxon>Chaetocerotophycidae</taxon>
        <taxon>Chaetocerotales</taxon>
        <taxon>Chaetocerotaceae</taxon>
        <taxon>Chaetoceros</taxon>
    </lineage>
</organism>
<evidence type="ECO:0000313" key="4">
    <source>
        <dbReference type="Proteomes" id="UP001054902"/>
    </source>
</evidence>
<evidence type="ECO:0000256" key="1">
    <source>
        <dbReference type="SAM" id="SignalP"/>
    </source>
</evidence>
<name>A0AAD3CXM9_9STRA</name>
<dbReference type="PROSITE" id="PS51688">
    <property type="entry name" value="ICA"/>
    <property type="match status" value="1"/>
</dbReference>
<dbReference type="AlphaFoldDB" id="A0AAD3CXM9"/>
<accession>A0AAD3CXM9</accession>
<protein>
    <recommendedName>
        <fullName evidence="2">Peptidase S74 domain-containing protein</fullName>
    </recommendedName>
</protein>
<sequence length="536" mass="60259">MTPTSNTLLTVIIHTFLLLSPASASLKNATQAGIDHLITNSIQIKSESGDRSIGERLATINHRGSLSTTSKIRFDDTQERWLIDGNVDLLSNQLRNFQIAKGTVLQDIAIDGGSIENVKLRNVQFINPTLSVDTITVDDVTLTSLENNEKGVGTRRFVVSDDEGTLVGSKGIEESEFDGIRIRNKITFEGDIDFGGNRVSNIHVQSGKISGDDIDIMAKTIEADSVKLLPFMTSKLHHDDKVLMIDTNGELNPSRLTLKNGWLSGVDLEGRVSCRDSSSGKQATFLKPNIEGGLLRDIESLDVKGESTFHGAMSVHEDVMIDGSLMVGGSVLGSGPYVDVSDRRLKKNIRSIEKEKDIELLRQLNAVKYRLINEPDDSIEEIGFIAQDVADLFPELVTKRTDQFLGVQYARFVPLLVESIKDLYSRLEILEEDNTYKSEQRNQVPHERNTFWNDLREPSVDTGEDPWDNKFVRNDRGENEKPISNKFVPKKSRSFFDEERFVDEEGKVWTDYKVYREQMFISGKENEWANIRAQID</sequence>
<feature type="domain" description="Peptidase S74" evidence="2">
    <location>
        <begin position="341"/>
        <end position="434"/>
    </location>
</feature>
<feature type="chain" id="PRO_5042053244" description="Peptidase S74 domain-containing protein" evidence="1">
    <location>
        <begin position="25"/>
        <end position="536"/>
    </location>
</feature>
<evidence type="ECO:0000259" key="2">
    <source>
        <dbReference type="PROSITE" id="PS51688"/>
    </source>
</evidence>
<dbReference type="InterPro" id="IPR030392">
    <property type="entry name" value="S74_ICA"/>
</dbReference>
<comment type="caution">
    <text evidence="3">The sequence shown here is derived from an EMBL/GenBank/DDBJ whole genome shotgun (WGS) entry which is preliminary data.</text>
</comment>